<gene>
    <name evidence="1" type="ORF">H9901_05605</name>
</gene>
<dbReference type="Proteomes" id="UP000777303">
    <property type="component" value="Unassembled WGS sequence"/>
</dbReference>
<dbReference type="InterPro" id="IPR013321">
    <property type="entry name" value="Arc_rbn_hlx_hlx"/>
</dbReference>
<dbReference type="Gene3D" id="1.10.1220.10">
    <property type="entry name" value="Met repressor-like"/>
    <property type="match status" value="1"/>
</dbReference>
<reference evidence="1" key="2">
    <citation type="submission" date="2021-04" db="EMBL/GenBank/DDBJ databases">
        <authorList>
            <person name="Gilroy R."/>
        </authorList>
    </citation>
    <scope>NUCLEOTIDE SEQUENCE</scope>
    <source>
        <strain evidence="1">F6-6636</strain>
    </source>
</reference>
<dbReference type="EMBL" id="JAHLFS010000064">
    <property type="protein sequence ID" value="MBU3852156.1"/>
    <property type="molecule type" value="Genomic_DNA"/>
</dbReference>
<dbReference type="AlphaFoldDB" id="A0A948TKD8"/>
<name>A0A948TKD8_9LACO</name>
<evidence type="ECO:0000313" key="1">
    <source>
        <dbReference type="EMBL" id="MBU3852156.1"/>
    </source>
</evidence>
<comment type="caution">
    <text evidence="1">The sequence shown here is derived from an EMBL/GenBank/DDBJ whole genome shotgun (WGS) entry which is preliminary data.</text>
</comment>
<reference evidence="1" key="1">
    <citation type="journal article" date="2021" name="PeerJ">
        <title>Extensive microbial diversity within the chicken gut microbiome revealed by metagenomics and culture.</title>
        <authorList>
            <person name="Gilroy R."/>
            <person name="Ravi A."/>
            <person name="Getino M."/>
            <person name="Pursley I."/>
            <person name="Horton D.L."/>
            <person name="Alikhan N.F."/>
            <person name="Baker D."/>
            <person name="Gharbi K."/>
            <person name="Hall N."/>
            <person name="Watson M."/>
            <person name="Adriaenssens E.M."/>
            <person name="Foster-Nyarko E."/>
            <person name="Jarju S."/>
            <person name="Secka A."/>
            <person name="Antonio M."/>
            <person name="Oren A."/>
            <person name="Chaudhuri R.R."/>
            <person name="La Ragione R."/>
            <person name="Hildebrand F."/>
            <person name="Pallen M.J."/>
        </authorList>
    </citation>
    <scope>NUCLEOTIDE SEQUENCE</scope>
    <source>
        <strain evidence="1">F6-6636</strain>
    </source>
</reference>
<dbReference type="GO" id="GO:0006355">
    <property type="term" value="P:regulation of DNA-templated transcription"/>
    <property type="evidence" value="ECO:0007669"/>
    <property type="project" value="InterPro"/>
</dbReference>
<evidence type="ECO:0000313" key="2">
    <source>
        <dbReference type="Proteomes" id="UP000777303"/>
    </source>
</evidence>
<sequence>MKSKTALIIHIDDELLAKLKMYSELHAMPIEDMIDHVLADFMSQPALDDVAQSGLAHGYQTMAKLNTQICHEFAACECEVDQLYHSLN</sequence>
<protein>
    <submittedName>
        <fullName evidence="1">Uncharacterized protein</fullName>
    </submittedName>
</protein>
<proteinExistence type="predicted"/>
<accession>A0A948TKD8</accession>
<organism evidence="1 2">
    <name type="scientific">Candidatus Paralactobacillus gallistercoris</name>
    <dbReference type="NCBI Taxonomy" id="2838724"/>
    <lineage>
        <taxon>Bacteria</taxon>
        <taxon>Bacillati</taxon>
        <taxon>Bacillota</taxon>
        <taxon>Bacilli</taxon>
        <taxon>Lactobacillales</taxon>
        <taxon>Lactobacillaceae</taxon>
        <taxon>Lactobacillus</taxon>
    </lineage>
</organism>